<comment type="caution">
    <text evidence="2">The sequence shown here is derived from an EMBL/GenBank/DDBJ whole genome shotgun (WGS) entry which is preliminary data.</text>
</comment>
<reference evidence="2" key="2">
    <citation type="submission" date="2022-01" db="EMBL/GenBank/DDBJ databases">
        <authorList>
            <person name="Yamashiro T."/>
            <person name="Shiraishi A."/>
            <person name="Satake H."/>
            <person name="Nakayama K."/>
        </authorList>
    </citation>
    <scope>NUCLEOTIDE SEQUENCE</scope>
</reference>
<feature type="region of interest" description="Disordered" evidence="1">
    <location>
        <begin position="1"/>
        <end position="20"/>
    </location>
</feature>
<proteinExistence type="predicted"/>
<sequence>MGFLGFGNQDNTLEEEEEEINNHHRNRYGFNVKAPVVNQIAPLLVPCLRADGGLQVMMVGCSVKVGCAKQPDRVLVIEVAESVPDGVLVIEVVECVAWLVLKDRIKESTPHILAKLIGNLKVYEEKVRWIMIAQPPDSEDEEYTMAVRDFKKFFKRRGRFRKKPLKRGKSFQKENKRRQKLAKATRKCFKCGDSKSSVGNVHKTIKISKNQKAFVRGSWSDSDEDEEEKTKDEKCLMVKAFNEYFLKKTEYFSDEQSFTRRRI</sequence>
<reference evidence="2" key="1">
    <citation type="journal article" date="2022" name="Int. J. Mol. Sci.">
        <title>Draft Genome of Tanacetum Coccineum: Genomic Comparison of Closely Related Tanacetum-Family Plants.</title>
        <authorList>
            <person name="Yamashiro T."/>
            <person name="Shiraishi A."/>
            <person name="Nakayama K."/>
            <person name="Satake H."/>
        </authorList>
    </citation>
    <scope>NUCLEOTIDE SEQUENCE</scope>
</reference>
<gene>
    <name evidence="2" type="ORF">Tco_0890496</name>
</gene>
<evidence type="ECO:0000313" key="3">
    <source>
        <dbReference type="Proteomes" id="UP001151760"/>
    </source>
</evidence>
<evidence type="ECO:0000256" key="1">
    <source>
        <dbReference type="SAM" id="MobiDB-lite"/>
    </source>
</evidence>
<keyword evidence="3" id="KW-1185">Reference proteome</keyword>
<protein>
    <submittedName>
        <fullName evidence="2">Uncharacterized protein</fullName>
    </submittedName>
</protein>
<name>A0ABQ5C662_9ASTR</name>
<dbReference type="EMBL" id="BQNB010013813">
    <property type="protein sequence ID" value="GJT20559.1"/>
    <property type="molecule type" value="Genomic_DNA"/>
</dbReference>
<evidence type="ECO:0000313" key="2">
    <source>
        <dbReference type="EMBL" id="GJT20559.1"/>
    </source>
</evidence>
<organism evidence="2 3">
    <name type="scientific">Tanacetum coccineum</name>
    <dbReference type="NCBI Taxonomy" id="301880"/>
    <lineage>
        <taxon>Eukaryota</taxon>
        <taxon>Viridiplantae</taxon>
        <taxon>Streptophyta</taxon>
        <taxon>Embryophyta</taxon>
        <taxon>Tracheophyta</taxon>
        <taxon>Spermatophyta</taxon>
        <taxon>Magnoliopsida</taxon>
        <taxon>eudicotyledons</taxon>
        <taxon>Gunneridae</taxon>
        <taxon>Pentapetalae</taxon>
        <taxon>asterids</taxon>
        <taxon>campanulids</taxon>
        <taxon>Asterales</taxon>
        <taxon>Asteraceae</taxon>
        <taxon>Asteroideae</taxon>
        <taxon>Anthemideae</taxon>
        <taxon>Anthemidinae</taxon>
        <taxon>Tanacetum</taxon>
    </lineage>
</organism>
<dbReference type="Proteomes" id="UP001151760">
    <property type="component" value="Unassembled WGS sequence"/>
</dbReference>
<accession>A0ABQ5C662</accession>